<dbReference type="AlphaFoldDB" id="A0A3A2ZDH2"/>
<dbReference type="PANTHER" id="PTHR45629:SF7">
    <property type="entry name" value="DNA EXCISION REPAIR PROTEIN ERCC-6-RELATED"/>
    <property type="match status" value="1"/>
</dbReference>
<feature type="region of interest" description="Disordered" evidence="12">
    <location>
        <begin position="271"/>
        <end position="336"/>
    </location>
</feature>
<keyword evidence="8" id="KW-0067">ATP-binding</keyword>
<dbReference type="PROSITE" id="PS50263">
    <property type="entry name" value="CN_HYDROLASE"/>
    <property type="match status" value="1"/>
</dbReference>
<dbReference type="InterPro" id="IPR038718">
    <property type="entry name" value="SNF2-like_sf"/>
</dbReference>
<name>A0A3A2ZDH2_9EURO</name>
<dbReference type="Pfam" id="PF08658">
    <property type="entry name" value="Rad54_N"/>
    <property type="match status" value="1"/>
</dbReference>
<protein>
    <submittedName>
        <fullName evidence="16">Uncharacterized protein</fullName>
    </submittedName>
</protein>
<dbReference type="Proteomes" id="UP000266188">
    <property type="component" value="Unassembled WGS sequence"/>
</dbReference>
<evidence type="ECO:0000256" key="2">
    <source>
        <dbReference type="ARBA" id="ARBA00007025"/>
    </source>
</evidence>
<dbReference type="FunFam" id="3.40.50.10810:FF:000010">
    <property type="entry name" value="DNA repair and recombination protein RAD54-like"/>
    <property type="match status" value="1"/>
</dbReference>
<dbReference type="STRING" id="2070753.A0A3A2ZDH2"/>
<dbReference type="InterPro" id="IPR027417">
    <property type="entry name" value="P-loop_NTPase"/>
</dbReference>
<dbReference type="GO" id="GO:0007131">
    <property type="term" value="P:reciprocal meiotic recombination"/>
    <property type="evidence" value="ECO:0007669"/>
    <property type="project" value="TreeGrafter"/>
</dbReference>
<dbReference type="InterPro" id="IPR050496">
    <property type="entry name" value="SNF2_RAD54_helicase_repair"/>
</dbReference>
<accession>A0A3A2ZDH2</accession>
<keyword evidence="9" id="KW-0238">DNA-binding</keyword>
<dbReference type="Gene3D" id="3.40.50.10810">
    <property type="entry name" value="Tandem AAA-ATPase domain"/>
    <property type="match status" value="1"/>
</dbReference>
<feature type="domain" description="Helicase ATP-binding" evidence="14">
    <location>
        <begin position="501"/>
        <end position="679"/>
    </location>
</feature>
<evidence type="ECO:0000256" key="9">
    <source>
        <dbReference type="ARBA" id="ARBA00023125"/>
    </source>
</evidence>
<evidence type="ECO:0000256" key="1">
    <source>
        <dbReference type="ARBA" id="ARBA00004123"/>
    </source>
</evidence>
<dbReference type="SUPFAM" id="SSF56317">
    <property type="entry name" value="Carbon-nitrogen hydrolase"/>
    <property type="match status" value="1"/>
</dbReference>
<evidence type="ECO:0000256" key="12">
    <source>
        <dbReference type="SAM" id="MobiDB-lite"/>
    </source>
</evidence>
<dbReference type="SMART" id="SM00490">
    <property type="entry name" value="HELICc"/>
    <property type="match status" value="1"/>
</dbReference>
<dbReference type="InterPro" id="IPR003010">
    <property type="entry name" value="C-N_Hydrolase"/>
</dbReference>
<evidence type="ECO:0000256" key="8">
    <source>
        <dbReference type="ARBA" id="ARBA00022840"/>
    </source>
</evidence>
<keyword evidence="3" id="KW-0597">Phosphoprotein</keyword>
<dbReference type="CDD" id="cd18793">
    <property type="entry name" value="SF2_C_SNF"/>
    <property type="match status" value="1"/>
</dbReference>
<dbReference type="GO" id="GO:0005634">
    <property type="term" value="C:nucleus"/>
    <property type="evidence" value="ECO:0007669"/>
    <property type="project" value="UniProtKB-SubCell"/>
</dbReference>
<dbReference type="GO" id="GO:0015616">
    <property type="term" value="F:DNA translocase activity"/>
    <property type="evidence" value="ECO:0007669"/>
    <property type="project" value="TreeGrafter"/>
</dbReference>
<organism evidence="16 17">
    <name type="scientific">Aspergillus sclerotialis</name>
    <dbReference type="NCBI Taxonomy" id="2070753"/>
    <lineage>
        <taxon>Eukaryota</taxon>
        <taxon>Fungi</taxon>
        <taxon>Dikarya</taxon>
        <taxon>Ascomycota</taxon>
        <taxon>Pezizomycotina</taxon>
        <taxon>Eurotiomycetes</taxon>
        <taxon>Eurotiomycetidae</taxon>
        <taxon>Eurotiales</taxon>
        <taxon>Aspergillaceae</taxon>
        <taxon>Aspergillus</taxon>
        <taxon>Aspergillus subgen. Polypaecilum</taxon>
    </lineage>
</organism>
<dbReference type="CDD" id="cd07197">
    <property type="entry name" value="nitrilase"/>
    <property type="match status" value="1"/>
</dbReference>
<comment type="subcellular location">
    <subcellularLocation>
        <location evidence="1">Nucleus</location>
    </subcellularLocation>
</comment>
<reference evidence="17" key="1">
    <citation type="submission" date="2017-02" db="EMBL/GenBank/DDBJ databases">
        <authorList>
            <person name="Tafer H."/>
            <person name="Lopandic K."/>
        </authorList>
    </citation>
    <scope>NUCLEOTIDE SEQUENCE [LARGE SCALE GENOMIC DNA]</scope>
    <source>
        <strain evidence="17">CBS 366.77</strain>
    </source>
</reference>
<keyword evidence="7" id="KW-0347">Helicase</keyword>
<dbReference type="FunFam" id="3.40.50.300:FF:000332">
    <property type="entry name" value="DNA repair and recombination protein RAD54-like"/>
    <property type="match status" value="1"/>
</dbReference>
<evidence type="ECO:0000256" key="7">
    <source>
        <dbReference type="ARBA" id="ARBA00022806"/>
    </source>
</evidence>
<evidence type="ECO:0000313" key="17">
    <source>
        <dbReference type="Proteomes" id="UP000266188"/>
    </source>
</evidence>
<dbReference type="OrthoDB" id="413460at2759"/>
<dbReference type="InterPro" id="IPR000330">
    <property type="entry name" value="SNF2_N"/>
</dbReference>
<dbReference type="PROSITE" id="PS51194">
    <property type="entry name" value="HELICASE_CTER"/>
    <property type="match status" value="1"/>
</dbReference>
<keyword evidence="6" id="KW-0378">Hydrolase</keyword>
<evidence type="ECO:0000256" key="11">
    <source>
        <dbReference type="ARBA" id="ARBA00023242"/>
    </source>
</evidence>
<dbReference type="GO" id="GO:0005524">
    <property type="term" value="F:ATP binding"/>
    <property type="evidence" value="ECO:0007669"/>
    <property type="project" value="UniProtKB-KW"/>
</dbReference>
<gene>
    <name evidence="16" type="ORF">PHISCL_07003</name>
</gene>
<dbReference type="GO" id="GO:0045003">
    <property type="term" value="P:double-strand break repair via synthesis-dependent strand annealing"/>
    <property type="evidence" value="ECO:0007669"/>
    <property type="project" value="TreeGrafter"/>
</dbReference>
<dbReference type="InterPro" id="IPR014001">
    <property type="entry name" value="Helicase_ATP-bd"/>
</dbReference>
<dbReference type="Gene3D" id="1.20.120.850">
    <property type="entry name" value="SWI2/SNF2 ATPases, N-terminal domain"/>
    <property type="match status" value="1"/>
</dbReference>
<comment type="caution">
    <text evidence="16">The sequence shown here is derived from an EMBL/GenBank/DDBJ whole genome shotgun (WGS) entry which is preliminary data.</text>
</comment>
<evidence type="ECO:0000259" key="13">
    <source>
        <dbReference type="PROSITE" id="PS50263"/>
    </source>
</evidence>
<evidence type="ECO:0000313" key="16">
    <source>
        <dbReference type="EMBL" id="RJE20660.1"/>
    </source>
</evidence>
<feature type="domain" description="Helicase C-terminal" evidence="15">
    <location>
        <begin position="834"/>
        <end position="987"/>
    </location>
</feature>
<dbReference type="InterPro" id="IPR001650">
    <property type="entry name" value="Helicase_C-like"/>
</dbReference>
<evidence type="ECO:0000256" key="10">
    <source>
        <dbReference type="ARBA" id="ARBA00023204"/>
    </source>
</evidence>
<evidence type="ECO:0000256" key="6">
    <source>
        <dbReference type="ARBA" id="ARBA00022801"/>
    </source>
</evidence>
<dbReference type="Gene3D" id="3.60.110.10">
    <property type="entry name" value="Carbon-nitrogen hydrolase"/>
    <property type="match status" value="1"/>
</dbReference>
<keyword evidence="4" id="KW-0547">Nucleotide-binding</keyword>
<dbReference type="InterPro" id="IPR013967">
    <property type="entry name" value="Rad54_N"/>
</dbReference>
<proteinExistence type="inferred from homology"/>
<evidence type="ECO:0000256" key="3">
    <source>
        <dbReference type="ARBA" id="ARBA00022553"/>
    </source>
</evidence>
<keyword evidence="11" id="KW-0539">Nucleus</keyword>
<sequence length="1077" mass="120955">MVKVAIIQLQPQAGKLDNNHAKAVSYIRQAAQAGANLAVLPEYHLGELPQAEGVNIRDFCIHWQKYLDAYCAVAKELGICIVPGSLAEIRSNEGEGAEKPVNATYFIDKDGQILGRYEKKNLWHPERGRVIPGKAPHRAFDTPLGRVGLLICWDLGFPEAFRELVADGAKMIVMPSYWKLTDAGEVGQKWNPESEKVFMNSALVTRACENTSAIVYCNVGGPKENGFVGCSQVTAPFLGCVWRAETSEEQMKIIELDMNVVVDAEYRPRPVAAQGSETTPSARPVLNRATPNSIDRLSKPFKCPGSSTPSRTSDKPARKRRKVNYTETEGGVDDKSETPWLTEERQALATRDVNRFPVFKVKDKEATFKQRFKIPVINKSGDAYNASRPAPTLGMRKGATFVVKPLHDPSGEFAIVLYDPTVDDIDEEAKPEKKEGENQQEEARPKLDEPIVHKSLADILGLKKEVESRPRVPVVIDPKLAKILRPHQVEGVKFLYRCTTGMVDKNAHGCIMADGMGLGKTLQCIALMWTLLRQSPEAGKPTIQKCIIACPSSLVGNWANELGKWLGQGTVTPFAVDGKASKAELTTQMKQWAISTGRSIVRPVLIISYETLRLYVDTLKDSPIGLLLCDEGHRLKNKDSLTWTALNSLNVSRRVILSGTPIQNDLSEYFALLNFANPDLLGSQNEFRKRFELPILRGRDAAGTDEDRKKGDERLSELSGIVNKFIIRRTNDILTKYLTVKYEHVVFCNLSQFQLDLYHHFIQSPEIRSLLRGKGSQPLKAIGILKKLCNHPDLLNLSTELPGCEHAFPDDYVPPEGRGRDRDIRAWYSGKMMVLDRMLARIRQDTNDKIVLISNYTQTLDLFEKLCRSRGYGSLRLDGTMNVNKRQKLVDKFNDPDGEEFVFLLSSKAGGCGLNLIGANRLVLFDPDWNPAADQQALARVWRDGQKKDCFVYRFIATGSIEEKIFQRQSHKQLLSSCVVDSAEDVERHFSIESLRELFQFKPETRSDTHDTFKCKRCRPDGSQYIKAPAMLYGDTNTWNHFVNDGEKGQLSKIQDLLIRQETQERDVSAVFQYISH</sequence>
<dbReference type="Gene3D" id="3.40.50.300">
    <property type="entry name" value="P-loop containing nucleotide triphosphate hydrolases"/>
    <property type="match status" value="1"/>
</dbReference>
<keyword evidence="5" id="KW-0227">DNA damage</keyword>
<dbReference type="PROSITE" id="PS51192">
    <property type="entry name" value="HELICASE_ATP_BIND_1"/>
    <property type="match status" value="1"/>
</dbReference>
<dbReference type="InterPro" id="IPR036526">
    <property type="entry name" value="C-N_Hydrolase_sf"/>
</dbReference>
<dbReference type="EMBL" id="MVGC01000287">
    <property type="protein sequence ID" value="RJE20660.1"/>
    <property type="molecule type" value="Genomic_DNA"/>
</dbReference>
<keyword evidence="10" id="KW-0234">DNA repair</keyword>
<evidence type="ECO:0000259" key="15">
    <source>
        <dbReference type="PROSITE" id="PS51194"/>
    </source>
</evidence>
<keyword evidence="17" id="KW-1185">Reference proteome</keyword>
<evidence type="ECO:0000256" key="5">
    <source>
        <dbReference type="ARBA" id="ARBA00022763"/>
    </source>
</evidence>
<dbReference type="InterPro" id="IPR049730">
    <property type="entry name" value="SNF2/RAD54-like_C"/>
</dbReference>
<dbReference type="Pfam" id="PF00271">
    <property type="entry name" value="Helicase_C"/>
    <property type="match status" value="1"/>
</dbReference>
<dbReference type="GO" id="GO:0004386">
    <property type="term" value="F:helicase activity"/>
    <property type="evidence" value="ECO:0007669"/>
    <property type="project" value="UniProtKB-KW"/>
</dbReference>
<dbReference type="Pfam" id="PF00176">
    <property type="entry name" value="SNF2-rel_dom"/>
    <property type="match status" value="1"/>
</dbReference>
<evidence type="ECO:0000259" key="14">
    <source>
        <dbReference type="PROSITE" id="PS51192"/>
    </source>
</evidence>
<feature type="domain" description="CN hydrolase" evidence="13">
    <location>
        <begin position="2"/>
        <end position="260"/>
    </location>
</feature>
<dbReference type="Pfam" id="PF00795">
    <property type="entry name" value="CN_hydrolase"/>
    <property type="match status" value="1"/>
</dbReference>
<evidence type="ECO:0000256" key="4">
    <source>
        <dbReference type="ARBA" id="ARBA00022741"/>
    </source>
</evidence>
<dbReference type="PANTHER" id="PTHR45629">
    <property type="entry name" value="SNF2/RAD54 FAMILY MEMBER"/>
    <property type="match status" value="1"/>
</dbReference>
<dbReference type="GO" id="GO:0003677">
    <property type="term" value="F:DNA binding"/>
    <property type="evidence" value="ECO:0007669"/>
    <property type="project" value="UniProtKB-KW"/>
</dbReference>
<dbReference type="GO" id="GO:0016817">
    <property type="term" value="F:hydrolase activity, acting on acid anhydrides"/>
    <property type="evidence" value="ECO:0007669"/>
    <property type="project" value="InterPro"/>
</dbReference>
<comment type="similarity">
    <text evidence="2">Belongs to the SNF2/RAD54 helicase family.</text>
</comment>
<dbReference type="SUPFAM" id="SSF52540">
    <property type="entry name" value="P-loop containing nucleoside triphosphate hydrolases"/>
    <property type="match status" value="2"/>
</dbReference>
<dbReference type="SMART" id="SM00487">
    <property type="entry name" value="DEXDc"/>
    <property type="match status" value="1"/>
</dbReference>